<dbReference type="eggNOG" id="ENOG502SY6D">
    <property type="taxonomic scope" value="Eukaryota"/>
</dbReference>
<keyword evidence="3" id="KW-1185">Reference proteome</keyword>
<protein>
    <submittedName>
        <fullName evidence="2">Piso0_002704 protein</fullName>
    </submittedName>
</protein>
<organism evidence="2 3">
    <name type="scientific">Pichia sorbitophila (strain ATCC MYA-4447 / BCRC 22081 / CBS 7064 / NBRC 10061 / NRRL Y-12695)</name>
    <name type="common">Hybrid yeast</name>
    <dbReference type="NCBI Taxonomy" id="559304"/>
    <lineage>
        <taxon>Eukaryota</taxon>
        <taxon>Fungi</taxon>
        <taxon>Dikarya</taxon>
        <taxon>Ascomycota</taxon>
        <taxon>Saccharomycotina</taxon>
        <taxon>Pichiomycetes</taxon>
        <taxon>Debaryomycetaceae</taxon>
        <taxon>Millerozyma</taxon>
    </lineage>
</organism>
<dbReference type="OrthoDB" id="2012278at2759"/>
<dbReference type="Proteomes" id="UP000005222">
    <property type="component" value="Chromosome J"/>
</dbReference>
<gene>
    <name evidence="2" type="primary">Piso0_002704</name>
    <name evidence="2" type="ORF">GNLVRS01_PISO0J17785g</name>
</gene>
<name>G8YDA7_PICSO</name>
<sequence length="870" mass="99413">MNASSSIQHYTDLFRVETLSDEKLWLVYTSPVLEEALKSSLDVNLSQSDASTQSKVLDIYAKILNYGGRILSSTVRNKNSGASSIDSSASAEKPSNDSRNGETTEDQSLGSNTAVGGESEIFNDDESEDITVLIDDNSNSGYQPDSLLSKLTSTMDKELTYELIINILRIISTWFRALDTASRRMRRADDPSPASNDLVVKLFDLTLGKDKGVIEKSLQKILMDLKTVLGIVVKEVNAGGDLYKDANHVVKQVLRLLSHISKTLLYSYNTTKESNNQNISKNLMLHLLRVNFYSELDQLLSICTPKKESDSYNYPIISLDHEAWKSFYLIYSFFAVFSDEKTVKNFNSFPDGNAIELGDPTFSYCVSQVKKFDYETYISQVSSILIPLLSLNFNLFYGLAPDLMTQDISNSSFFGWITGNRFGDNLYTKFDTVSFVTNFSSNLENLTLLKQENPIINELQSLFDFHTKFLKQYGSGKGGSFIENTDLLSINLFLFTLAKNPTFLKHFATQAHPVYHTIEDLIPNEDKHVELYEIWLCLVSYSFHYQYRFPKMQSNSQLALAILSKLTSPEEFHFDGESFSCLDLITQYKINEFKWKICQHKRPLIPLNIGKEGIKSSVFYCLDVLQTFFRFNLTRKLNIHNFKLAILSTFRIIEKLKHSGNSSLNMESYGWSSFYHHLMNVVIFIAKQDLINSEYMIKTKNTLKLKSLVEEFFVVIDMLLSNKFRNIIQLSEDKNSLGTHLLKSVNYELIYLILLNYEKVKHLLSQIDAEDTSYLKNLSACLGFLRSSFYLNEEKHDDNSAAKKLDTLNLDYDSALLVEKLMEFANVDTNEDGDVLKALKFKESFKLKEKRNLLSDPQLLRIFNVAFDTI</sequence>
<dbReference type="InParanoid" id="G8YDA7"/>
<evidence type="ECO:0000313" key="2">
    <source>
        <dbReference type="EMBL" id="CCE82938.1"/>
    </source>
</evidence>
<proteinExistence type="predicted"/>
<dbReference type="HOGENOM" id="CLU_363686_0_0_1"/>
<dbReference type="STRING" id="559304.G8YDA7"/>
<dbReference type="EMBL" id="FO082050">
    <property type="protein sequence ID" value="CCE82938.1"/>
    <property type="molecule type" value="Genomic_DNA"/>
</dbReference>
<reference evidence="2 3" key="1">
    <citation type="journal article" date="2012" name="G3 (Bethesda)">
        <title>Pichia sorbitophila, an interspecies yeast hybrid reveals early steps of genome resolution following polyploidization.</title>
        <authorList>
            <person name="Leh Louis V."/>
            <person name="Despons L."/>
            <person name="Friedrich A."/>
            <person name="Martin T."/>
            <person name="Durrens P."/>
            <person name="Casaregola S."/>
            <person name="Neuveglise C."/>
            <person name="Fairhead C."/>
            <person name="Marck C."/>
            <person name="Cruz J.A."/>
            <person name="Straub M.L."/>
            <person name="Kugler V."/>
            <person name="Sacerdot C."/>
            <person name="Uzunov Z."/>
            <person name="Thierry A."/>
            <person name="Weiss S."/>
            <person name="Bleykasten C."/>
            <person name="De Montigny J."/>
            <person name="Jacques N."/>
            <person name="Jung P."/>
            <person name="Lemaire M."/>
            <person name="Mallet S."/>
            <person name="Morel G."/>
            <person name="Richard G.F."/>
            <person name="Sarkar A."/>
            <person name="Savel G."/>
            <person name="Schacherer J."/>
            <person name="Seret M.L."/>
            <person name="Talla E."/>
            <person name="Samson G."/>
            <person name="Jubin C."/>
            <person name="Poulain J."/>
            <person name="Vacherie B."/>
            <person name="Barbe V."/>
            <person name="Pelletier E."/>
            <person name="Sherman D.J."/>
            <person name="Westhof E."/>
            <person name="Weissenbach J."/>
            <person name="Baret P.V."/>
            <person name="Wincker P."/>
            <person name="Gaillardin C."/>
            <person name="Dujon B."/>
            <person name="Souciet J.L."/>
        </authorList>
    </citation>
    <scope>NUCLEOTIDE SEQUENCE [LARGE SCALE GENOMIC DNA]</scope>
    <source>
        <strain evidence="3">ATCC MYA-4447 / BCRC 22081 / CBS 7064 / NBRC 10061 / NRRL Y-12695</strain>
    </source>
</reference>
<feature type="region of interest" description="Disordered" evidence="1">
    <location>
        <begin position="78"/>
        <end position="121"/>
    </location>
</feature>
<dbReference type="AlphaFoldDB" id="G8YDA7"/>
<feature type="compositionally biased region" description="Low complexity" evidence="1">
    <location>
        <begin position="80"/>
        <end position="93"/>
    </location>
</feature>
<accession>G8YDA7</accession>
<evidence type="ECO:0000256" key="1">
    <source>
        <dbReference type="SAM" id="MobiDB-lite"/>
    </source>
</evidence>
<evidence type="ECO:0000313" key="3">
    <source>
        <dbReference type="Proteomes" id="UP000005222"/>
    </source>
</evidence>